<evidence type="ECO:0000313" key="1">
    <source>
        <dbReference type="EMBL" id="KAJ8336772.1"/>
    </source>
</evidence>
<sequence>MGACVRRPESTVGSGGRLDMGVWRAGGVTCHALSAASPESLGLVWPGAGHIGDNEVQHGSNDHYVFDVLLGGVGDSRHPFAPRPSYLHRGVMDASATAHNGVCAVEYGALKMPNGIPLNR</sequence>
<dbReference type="Proteomes" id="UP001152622">
    <property type="component" value="Chromosome 19"/>
</dbReference>
<evidence type="ECO:0000313" key="2">
    <source>
        <dbReference type="Proteomes" id="UP001152622"/>
    </source>
</evidence>
<proteinExistence type="predicted"/>
<comment type="caution">
    <text evidence="1">The sequence shown here is derived from an EMBL/GenBank/DDBJ whole genome shotgun (WGS) entry which is preliminary data.</text>
</comment>
<reference evidence="1" key="1">
    <citation type="journal article" date="2023" name="Science">
        <title>Genome structures resolve the early diversification of teleost fishes.</title>
        <authorList>
            <person name="Parey E."/>
            <person name="Louis A."/>
            <person name="Montfort J."/>
            <person name="Bouchez O."/>
            <person name="Roques C."/>
            <person name="Iampietro C."/>
            <person name="Lluch J."/>
            <person name="Castinel A."/>
            <person name="Donnadieu C."/>
            <person name="Desvignes T."/>
            <person name="Floi Bucao C."/>
            <person name="Jouanno E."/>
            <person name="Wen M."/>
            <person name="Mejri S."/>
            <person name="Dirks R."/>
            <person name="Jansen H."/>
            <person name="Henkel C."/>
            <person name="Chen W.J."/>
            <person name="Zahm M."/>
            <person name="Cabau C."/>
            <person name="Klopp C."/>
            <person name="Thompson A.W."/>
            <person name="Robinson-Rechavi M."/>
            <person name="Braasch I."/>
            <person name="Lecointre G."/>
            <person name="Bobe J."/>
            <person name="Postlethwait J.H."/>
            <person name="Berthelot C."/>
            <person name="Roest Crollius H."/>
            <person name="Guiguen Y."/>
        </authorList>
    </citation>
    <scope>NUCLEOTIDE SEQUENCE</scope>
    <source>
        <strain evidence="1">WJC10195</strain>
    </source>
</reference>
<keyword evidence="2" id="KW-1185">Reference proteome</keyword>
<organism evidence="1 2">
    <name type="scientific">Synaphobranchus kaupii</name>
    <name type="common">Kaup's arrowtooth eel</name>
    <dbReference type="NCBI Taxonomy" id="118154"/>
    <lineage>
        <taxon>Eukaryota</taxon>
        <taxon>Metazoa</taxon>
        <taxon>Chordata</taxon>
        <taxon>Craniata</taxon>
        <taxon>Vertebrata</taxon>
        <taxon>Euteleostomi</taxon>
        <taxon>Actinopterygii</taxon>
        <taxon>Neopterygii</taxon>
        <taxon>Teleostei</taxon>
        <taxon>Anguilliformes</taxon>
        <taxon>Synaphobranchidae</taxon>
        <taxon>Synaphobranchus</taxon>
    </lineage>
</organism>
<dbReference type="EMBL" id="JAINUF010000019">
    <property type="protein sequence ID" value="KAJ8336772.1"/>
    <property type="molecule type" value="Genomic_DNA"/>
</dbReference>
<protein>
    <submittedName>
        <fullName evidence="1">Uncharacterized protein</fullName>
    </submittedName>
</protein>
<gene>
    <name evidence="1" type="ORF">SKAU_G00379920</name>
</gene>
<accession>A0A9Q1EDF7</accession>
<dbReference type="AlphaFoldDB" id="A0A9Q1EDF7"/>
<name>A0A9Q1EDF7_SYNKA</name>